<evidence type="ECO:0000259" key="1">
    <source>
        <dbReference type="Pfam" id="PF05943"/>
    </source>
</evidence>
<dbReference type="Pfam" id="PF18945">
    <property type="entry name" value="VipB_2"/>
    <property type="match status" value="1"/>
</dbReference>
<organism evidence="3 4">
    <name type="scientific">Teichococcus aerophilus</name>
    <dbReference type="NCBI Taxonomy" id="1224513"/>
    <lineage>
        <taxon>Bacteria</taxon>
        <taxon>Pseudomonadati</taxon>
        <taxon>Pseudomonadota</taxon>
        <taxon>Alphaproteobacteria</taxon>
        <taxon>Acetobacterales</taxon>
        <taxon>Roseomonadaceae</taxon>
        <taxon>Roseomonas</taxon>
    </lineage>
</organism>
<sequence length="493" mass="53631">MATASPALRDDVLAGRFFGARHAAGAEAVAAFVAEPRLRHWFGDRTFSDIDAIREAVDRDIAAIDGLISAQLSACMAHPRFGRLEGSWRGLHWLAARVPYAARIKLRIMAARWAELCRDFQRAAEFDQSHLFKSIYEEEFGRPGGEPFGLLLADYEMRHAPAPGHPTDDVGGLDSLAAVAAAAFAPLAITASPQLFGLDEYADAGAALDLTEVLAGADRQRWRNLQAREDARFVSVLLPRMLARPPWVDECARTDGFRPPHRLGVRVWTSPVYAMGAVVMRAFARYGWPADLRGAAVAPEAQGGVVDALPYESLSGDAPGAPPRPPIEVALTDLQERQLVEAGMLPLLGLEGLPELTFAAAPGLHRPPRMNGEAAEANQRLSTQFNAILCVSRFAHCIKVMGRDMVGAFRRPEEVERQLQRWLTGFTNSSGSAIGETAARYPLRNARVEVREQPGRPGTYGCVLHLQPHYQLDEVGAAFRLVTDLQAPGAVAA</sequence>
<name>A0ABR7RNW9_9PROT</name>
<feature type="domain" description="TssC1 N-terminal" evidence="1">
    <location>
        <begin position="58"/>
        <end position="363"/>
    </location>
</feature>
<dbReference type="InterPro" id="IPR044031">
    <property type="entry name" value="TssC1_N"/>
</dbReference>
<reference evidence="3 4" key="1">
    <citation type="journal article" date="2013" name="Int. J. Syst. Evol. Microbiol.">
        <title>Roseomonas aerophila sp. nov., isolated from air.</title>
        <authorList>
            <person name="Kim S.J."/>
            <person name="Weon H.Y."/>
            <person name="Ahn J.H."/>
            <person name="Hong S.B."/>
            <person name="Seok S.J."/>
            <person name="Whang K.S."/>
            <person name="Kwon S.W."/>
        </authorList>
    </citation>
    <scope>NUCLEOTIDE SEQUENCE [LARGE SCALE GENOMIC DNA]</scope>
    <source>
        <strain evidence="3 4">NBRC 108923</strain>
    </source>
</reference>
<evidence type="ECO:0000313" key="4">
    <source>
        <dbReference type="Proteomes" id="UP000626026"/>
    </source>
</evidence>
<dbReference type="PANTHER" id="PTHR35565:SF3">
    <property type="entry name" value="TYPE VI SECRETION SYSTEM SHEATH PROTEIN TSSC1"/>
    <property type="match status" value="1"/>
</dbReference>
<evidence type="ECO:0000313" key="3">
    <source>
        <dbReference type="EMBL" id="MBC9208259.1"/>
    </source>
</evidence>
<accession>A0ABR7RNW9</accession>
<gene>
    <name evidence="3" type="primary">tssC</name>
    <name evidence="3" type="ORF">IBL26_15550</name>
</gene>
<dbReference type="NCBIfam" id="TIGR03355">
    <property type="entry name" value="VI_chp_2"/>
    <property type="match status" value="1"/>
</dbReference>
<protein>
    <submittedName>
        <fullName evidence="3">Type VI secretion system contractile sheath large subunit</fullName>
    </submittedName>
</protein>
<dbReference type="InterPro" id="IPR010269">
    <property type="entry name" value="T6SS_TssC-like"/>
</dbReference>
<dbReference type="Pfam" id="PF05943">
    <property type="entry name" value="VipB"/>
    <property type="match status" value="1"/>
</dbReference>
<dbReference type="Proteomes" id="UP000626026">
    <property type="component" value="Unassembled WGS sequence"/>
</dbReference>
<evidence type="ECO:0000259" key="2">
    <source>
        <dbReference type="Pfam" id="PF18945"/>
    </source>
</evidence>
<feature type="domain" description="TssC1 C-terminal" evidence="2">
    <location>
        <begin position="375"/>
        <end position="485"/>
    </location>
</feature>
<dbReference type="InterPro" id="IPR044032">
    <property type="entry name" value="TssC1_C"/>
</dbReference>
<dbReference type="EMBL" id="JACTVA010000029">
    <property type="protein sequence ID" value="MBC9208259.1"/>
    <property type="molecule type" value="Genomic_DNA"/>
</dbReference>
<keyword evidence="4" id="KW-1185">Reference proteome</keyword>
<comment type="caution">
    <text evidence="3">The sequence shown here is derived from an EMBL/GenBank/DDBJ whole genome shotgun (WGS) entry which is preliminary data.</text>
</comment>
<proteinExistence type="predicted"/>
<dbReference type="PANTHER" id="PTHR35565">
    <property type="entry name" value="CYTOPLASMIC PROTEIN-RELATED"/>
    <property type="match status" value="1"/>
</dbReference>